<dbReference type="Proteomes" id="UP001177003">
    <property type="component" value="Chromosome 3"/>
</dbReference>
<accession>A0AA36DY33</accession>
<sequence>MASQNLKNPRNLYPEVIQSHPASTYSYSSSSYSPSAPSLYPTIDTNDIHEDLLVDTHQSYAPQLLSPFESSEEVVIKIPGSIIHLIDVQQSIELASGELEIIRLRQGNTIVAVLARIGDVIQWPLAKDEAAVKLDGSHYFFTLRVPSDTKSGNDSDFESESLLNYGLTISGKGLEKELEEFDRVLEEYSAFSVKEVKRSVSAAVAVDNGGSAEAKAAAYWTTLAPNVEDYSGSVARMIAAGSGQLIKGILWCGDVTVDRLKWGNEFLKKRTKPGSKSEVSPKALKRVKRVKRLTKMSEGVATGILSGVVKVSGFITGSVVNSKPGKKLFNFIPGEIILASLDGFNKVCESLEVAGRNVMSTTSTVTTDYVSHRHGEDAAEVTHEGMGAAGHAIGTAWAVFKLRKALNPKSAIKPTTLVKAAVLQSKSSKSKSKSNT</sequence>
<dbReference type="AlphaFoldDB" id="A0AA36DY33"/>
<dbReference type="PANTHER" id="PTHR21068:SF50">
    <property type="entry name" value="PROTEIN EARLY-RESPONSIVE TO DEHYDRATION 7, CHLOROPLASTIC-LIKE ISOFORM X1"/>
    <property type="match status" value="1"/>
</dbReference>
<organism evidence="2 3">
    <name type="scientific">Lactuca saligna</name>
    <name type="common">Willowleaf lettuce</name>
    <dbReference type="NCBI Taxonomy" id="75948"/>
    <lineage>
        <taxon>Eukaryota</taxon>
        <taxon>Viridiplantae</taxon>
        <taxon>Streptophyta</taxon>
        <taxon>Embryophyta</taxon>
        <taxon>Tracheophyta</taxon>
        <taxon>Spermatophyta</taxon>
        <taxon>Magnoliopsida</taxon>
        <taxon>eudicotyledons</taxon>
        <taxon>Gunneridae</taxon>
        <taxon>Pentapetalae</taxon>
        <taxon>asterids</taxon>
        <taxon>campanulids</taxon>
        <taxon>Asterales</taxon>
        <taxon>Asteraceae</taxon>
        <taxon>Cichorioideae</taxon>
        <taxon>Cichorieae</taxon>
        <taxon>Lactucinae</taxon>
        <taxon>Lactuca</taxon>
    </lineage>
</organism>
<feature type="domain" description="Senescence" evidence="1">
    <location>
        <begin position="237"/>
        <end position="421"/>
    </location>
</feature>
<dbReference type="EMBL" id="OX465079">
    <property type="protein sequence ID" value="CAI9275726.1"/>
    <property type="molecule type" value="Genomic_DNA"/>
</dbReference>
<dbReference type="InterPro" id="IPR045036">
    <property type="entry name" value="Spartin-like"/>
</dbReference>
<dbReference type="Pfam" id="PF06911">
    <property type="entry name" value="Senescence"/>
    <property type="match status" value="1"/>
</dbReference>
<dbReference type="PANTHER" id="PTHR21068">
    <property type="entry name" value="SPARTIN"/>
    <property type="match status" value="1"/>
</dbReference>
<name>A0AA36DY33_LACSI</name>
<evidence type="ECO:0000313" key="2">
    <source>
        <dbReference type="EMBL" id="CAI9275726.1"/>
    </source>
</evidence>
<proteinExistence type="predicted"/>
<keyword evidence="3" id="KW-1185">Reference proteome</keyword>
<dbReference type="InterPro" id="IPR009686">
    <property type="entry name" value="Senescence/spartin_C"/>
</dbReference>
<protein>
    <recommendedName>
        <fullName evidence="1">Senescence domain-containing protein</fullName>
    </recommendedName>
</protein>
<dbReference type="GO" id="GO:0005886">
    <property type="term" value="C:plasma membrane"/>
    <property type="evidence" value="ECO:0007669"/>
    <property type="project" value="TreeGrafter"/>
</dbReference>
<gene>
    <name evidence="2" type="ORF">LSALG_LOCUS15746</name>
</gene>
<reference evidence="2" key="1">
    <citation type="submission" date="2023-04" db="EMBL/GenBank/DDBJ databases">
        <authorList>
            <person name="Vijverberg K."/>
            <person name="Xiong W."/>
            <person name="Schranz E."/>
        </authorList>
    </citation>
    <scope>NUCLEOTIDE SEQUENCE</scope>
</reference>
<evidence type="ECO:0000313" key="3">
    <source>
        <dbReference type="Proteomes" id="UP001177003"/>
    </source>
</evidence>
<evidence type="ECO:0000259" key="1">
    <source>
        <dbReference type="Pfam" id="PF06911"/>
    </source>
</evidence>